<keyword evidence="2" id="KW-1185">Reference proteome</keyword>
<name>A0ACB9RNY6_9MYRT</name>
<gene>
    <name evidence="1" type="ORF">MLD38_006778</name>
</gene>
<organism evidence="1 2">
    <name type="scientific">Melastoma candidum</name>
    <dbReference type="NCBI Taxonomy" id="119954"/>
    <lineage>
        <taxon>Eukaryota</taxon>
        <taxon>Viridiplantae</taxon>
        <taxon>Streptophyta</taxon>
        <taxon>Embryophyta</taxon>
        <taxon>Tracheophyta</taxon>
        <taxon>Spermatophyta</taxon>
        <taxon>Magnoliopsida</taxon>
        <taxon>eudicotyledons</taxon>
        <taxon>Gunneridae</taxon>
        <taxon>Pentapetalae</taxon>
        <taxon>rosids</taxon>
        <taxon>malvids</taxon>
        <taxon>Myrtales</taxon>
        <taxon>Melastomataceae</taxon>
        <taxon>Melastomatoideae</taxon>
        <taxon>Melastomateae</taxon>
        <taxon>Melastoma</taxon>
    </lineage>
</organism>
<sequence length="120" mass="13325">MEAPTNHRSLKQKLKSRPFHCLPPPTTIPSALVRPLEDYIKDKCMRHLASCVGYRAARSVPCSAGFRYDALSYKLNFDESIPDGRSPSRDFVSRLPPSPSTPPTPTTTRRSESLGIPVSN</sequence>
<dbReference type="Proteomes" id="UP001057402">
    <property type="component" value="Chromosome 3"/>
</dbReference>
<protein>
    <submittedName>
        <fullName evidence="1">Uncharacterized protein</fullName>
    </submittedName>
</protein>
<reference evidence="2" key="1">
    <citation type="journal article" date="2023" name="Front. Plant Sci.">
        <title>Chromosomal-level genome assembly of Melastoma candidum provides insights into trichome evolution.</title>
        <authorList>
            <person name="Zhong Y."/>
            <person name="Wu W."/>
            <person name="Sun C."/>
            <person name="Zou P."/>
            <person name="Liu Y."/>
            <person name="Dai S."/>
            <person name="Zhou R."/>
        </authorList>
    </citation>
    <scope>NUCLEOTIDE SEQUENCE [LARGE SCALE GENOMIC DNA]</scope>
</reference>
<comment type="caution">
    <text evidence="1">The sequence shown here is derived from an EMBL/GenBank/DDBJ whole genome shotgun (WGS) entry which is preliminary data.</text>
</comment>
<evidence type="ECO:0000313" key="2">
    <source>
        <dbReference type="Proteomes" id="UP001057402"/>
    </source>
</evidence>
<evidence type="ECO:0000313" key="1">
    <source>
        <dbReference type="EMBL" id="KAI4380605.1"/>
    </source>
</evidence>
<dbReference type="EMBL" id="CM042882">
    <property type="protein sequence ID" value="KAI4380605.1"/>
    <property type="molecule type" value="Genomic_DNA"/>
</dbReference>
<accession>A0ACB9RNY6</accession>
<proteinExistence type="predicted"/>